<dbReference type="OrthoDB" id="1917311at2759"/>
<dbReference type="PANTHER" id="PTHR31370">
    <property type="entry name" value="F-BOX PROTEIN FAMILY-LIKE"/>
    <property type="match status" value="1"/>
</dbReference>
<dbReference type="PANTHER" id="PTHR31370:SF2">
    <property type="entry name" value="OS08G0105100 PROTEIN"/>
    <property type="match status" value="1"/>
</dbReference>
<evidence type="ECO:0000256" key="1">
    <source>
        <dbReference type="SAM" id="MobiDB-lite"/>
    </source>
</evidence>
<dbReference type="PROSITE" id="PS50181">
    <property type="entry name" value="FBOX"/>
    <property type="match status" value="1"/>
</dbReference>
<feature type="domain" description="F-box" evidence="2">
    <location>
        <begin position="1"/>
        <end position="46"/>
    </location>
</feature>
<sequence>MDLLELPGDTLTHLLTFLDAKGLAVVSRTCDQMRVAAGSEVVWKQMCQPWSDRVKLEEWRPGMQSYKALYRLLRDLERLVGTWSAKEMAPKGGLLHVIWSRLSVVACRVQPQSTGHGLLCMRLFEVIGCPDGTSLVNLLTGRDNIEVCLPGALNLDAEASEFFLESLGPPDSIFPGRRGAPPPLFGVNIERDGGQPAVPQEGAVQQGEASTREGGESSQDAAQGASASVSGEGSRTLVYGDGFPKWLPGEKGVEEGEPSSQTGGQASSWKRPPEMEEVCRLQERSITRRGEVRAVSSGTADQARYSLELSRVTTLSRVRGLEVSSPDNSTATSVGVSSERVSSERVANRVSPEPVRGGSGLTAEEARRQYLLRVHLRQQQLVRNLWLGAASNPELQQLEARAQGQGQGQAPGEIRRHAYEYLLRLANTPRGPGCPTEQLPGRTVVPLSTYKKIAVPEPSKVQELAGLWSGVYGPHGREILLVTYTDDNRITATKMLGDPNVPCGEVSFQVKLESERTTTLPGEVVTNSLDVEWEEIEQNIVKRYRGYGRVAGYGFRYPQWVPGQLLVEKNGNFAFLWEDVNFIIRFHRVDVHEIVSTQLAKLPPFGGV</sequence>
<dbReference type="AlphaFoldDB" id="A0A1Y1I9G5"/>
<feature type="region of interest" description="Disordered" evidence="1">
    <location>
        <begin position="323"/>
        <end position="360"/>
    </location>
</feature>
<evidence type="ECO:0000259" key="2">
    <source>
        <dbReference type="PROSITE" id="PS50181"/>
    </source>
</evidence>
<name>A0A1Y1I9G5_KLENI</name>
<dbReference type="InterPro" id="IPR001810">
    <property type="entry name" value="F-box_dom"/>
</dbReference>
<organism evidence="3 4">
    <name type="scientific">Klebsormidium nitens</name>
    <name type="common">Green alga</name>
    <name type="synonym">Ulothrix nitens</name>
    <dbReference type="NCBI Taxonomy" id="105231"/>
    <lineage>
        <taxon>Eukaryota</taxon>
        <taxon>Viridiplantae</taxon>
        <taxon>Streptophyta</taxon>
        <taxon>Klebsormidiophyceae</taxon>
        <taxon>Klebsormidiales</taxon>
        <taxon>Klebsormidiaceae</taxon>
        <taxon>Klebsormidium</taxon>
    </lineage>
</organism>
<protein>
    <recommendedName>
        <fullName evidence="2">F-box domain-containing protein</fullName>
    </recommendedName>
</protein>
<feature type="compositionally biased region" description="Low complexity" evidence="1">
    <location>
        <begin position="216"/>
        <end position="234"/>
    </location>
</feature>
<dbReference type="SUPFAM" id="SSF81383">
    <property type="entry name" value="F-box domain"/>
    <property type="match status" value="1"/>
</dbReference>
<dbReference type="Gene3D" id="1.20.1280.50">
    <property type="match status" value="1"/>
</dbReference>
<feature type="compositionally biased region" description="Polar residues" evidence="1">
    <location>
        <begin position="258"/>
        <end position="268"/>
    </location>
</feature>
<dbReference type="OMA" id="QNCNVLF"/>
<gene>
    <name evidence="3" type="ORF">KFL_002530060</name>
</gene>
<dbReference type="Proteomes" id="UP000054558">
    <property type="component" value="Unassembled WGS sequence"/>
</dbReference>
<reference evidence="3 4" key="1">
    <citation type="journal article" date="2014" name="Nat. Commun.">
        <title>Klebsormidium flaccidum genome reveals primary factors for plant terrestrial adaptation.</title>
        <authorList>
            <person name="Hori K."/>
            <person name="Maruyama F."/>
            <person name="Fujisawa T."/>
            <person name="Togashi T."/>
            <person name="Yamamoto N."/>
            <person name="Seo M."/>
            <person name="Sato S."/>
            <person name="Yamada T."/>
            <person name="Mori H."/>
            <person name="Tajima N."/>
            <person name="Moriyama T."/>
            <person name="Ikeuchi M."/>
            <person name="Watanabe M."/>
            <person name="Wada H."/>
            <person name="Kobayashi K."/>
            <person name="Saito M."/>
            <person name="Masuda T."/>
            <person name="Sasaki-Sekimoto Y."/>
            <person name="Mashiguchi K."/>
            <person name="Awai K."/>
            <person name="Shimojima M."/>
            <person name="Masuda S."/>
            <person name="Iwai M."/>
            <person name="Nobusawa T."/>
            <person name="Narise T."/>
            <person name="Kondo S."/>
            <person name="Saito H."/>
            <person name="Sato R."/>
            <person name="Murakawa M."/>
            <person name="Ihara Y."/>
            <person name="Oshima-Yamada Y."/>
            <person name="Ohtaka K."/>
            <person name="Satoh M."/>
            <person name="Sonobe K."/>
            <person name="Ishii M."/>
            <person name="Ohtani R."/>
            <person name="Kanamori-Sato M."/>
            <person name="Honoki R."/>
            <person name="Miyazaki D."/>
            <person name="Mochizuki H."/>
            <person name="Umetsu J."/>
            <person name="Higashi K."/>
            <person name="Shibata D."/>
            <person name="Kamiya Y."/>
            <person name="Sato N."/>
            <person name="Nakamura Y."/>
            <person name="Tabata S."/>
            <person name="Ida S."/>
            <person name="Kurokawa K."/>
            <person name="Ohta H."/>
        </authorList>
    </citation>
    <scope>NUCLEOTIDE SEQUENCE [LARGE SCALE GENOMIC DNA]</scope>
    <source>
        <strain evidence="3 4">NIES-2285</strain>
    </source>
</reference>
<evidence type="ECO:0000313" key="3">
    <source>
        <dbReference type="EMBL" id="GAQ85761.1"/>
    </source>
</evidence>
<dbReference type="Pfam" id="PF12014">
    <property type="entry name" value="Cyclin_D1_bind"/>
    <property type="match status" value="1"/>
</dbReference>
<accession>A0A1Y1I9G5</accession>
<dbReference type="InterPro" id="IPR040275">
    <property type="entry name" value="At5g39450-like"/>
</dbReference>
<keyword evidence="4" id="KW-1185">Reference proteome</keyword>
<dbReference type="EMBL" id="DF237202">
    <property type="protein sequence ID" value="GAQ85761.1"/>
    <property type="molecule type" value="Genomic_DNA"/>
</dbReference>
<proteinExistence type="predicted"/>
<dbReference type="InterPro" id="IPR036047">
    <property type="entry name" value="F-box-like_dom_sf"/>
</dbReference>
<feature type="region of interest" description="Disordered" evidence="1">
    <location>
        <begin position="173"/>
        <end position="276"/>
    </location>
</feature>
<evidence type="ECO:0000313" key="4">
    <source>
        <dbReference type="Proteomes" id="UP000054558"/>
    </source>
</evidence>